<dbReference type="EMBL" id="LC199500">
    <property type="protein sequence ID" value="BBA49213.1"/>
    <property type="molecule type" value="Genomic_DNA"/>
</dbReference>
<sequence>MGTAGSSGSAWWTKLASPKDDGALRKRLGFSSPEADPASLRWWSDLARGGASEQQRDLGHQSVEDGVDLGSKQKLQPQISSNLSARKSTSKTMSTDDFWRLKVAKVQGGQTLHRSYDRKQRKKEKSQPELEKLL</sequence>
<feature type="compositionally biased region" description="Polar residues" evidence="1">
    <location>
        <begin position="73"/>
        <end position="93"/>
    </location>
</feature>
<feature type="compositionally biased region" description="Basic and acidic residues" evidence="1">
    <location>
        <begin position="54"/>
        <end position="63"/>
    </location>
</feature>
<dbReference type="GO" id="GO:0008168">
    <property type="term" value="F:methyltransferase activity"/>
    <property type="evidence" value="ECO:0007669"/>
    <property type="project" value="UniProtKB-KW"/>
</dbReference>
<reference evidence="2" key="1">
    <citation type="journal article" date="2017" name="Nat. Commun.">
        <title>Complete fusion of a transposon and herpesvirus created the Teratorn mobile element in medaka fish.</title>
        <authorList>
            <person name="Inoue Y."/>
            <person name="Saga T."/>
            <person name="Aikawa T."/>
            <person name="Kumagai M."/>
            <person name="Shimada A."/>
            <person name="Kawaguchi Y."/>
            <person name="Naruse K."/>
            <person name="Morishita S."/>
            <person name="Koga A."/>
            <person name="Takeda H."/>
        </authorList>
    </citation>
    <scope>NUCLEOTIDE SEQUENCE</scope>
</reference>
<keyword evidence="2" id="KW-0808">Transferase</keyword>
<gene>
    <name evidence="2" type="primary">ORF53</name>
</gene>
<feature type="compositionally biased region" description="Basic and acidic residues" evidence="1">
    <location>
        <begin position="125"/>
        <end position="134"/>
    </location>
</feature>
<feature type="region of interest" description="Disordered" evidence="1">
    <location>
        <begin position="50"/>
        <end position="93"/>
    </location>
</feature>
<organism evidence="2">
    <name type="scientific">Oryzias latipes</name>
    <name type="common">Japanese rice fish</name>
    <name type="synonym">Japanese killifish</name>
    <dbReference type="NCBI Taxonomy" id="8090"/>
    <lineage>
        <taxon>Eukaryota</taxon>
        <taxon>Metazoa</taxon>
        <taxon>Chordata</taxon>
        <taxon>Craniata</taxon>
        <taxon>Vertebrata</taxon>
        <taxon>Euteleostomi</taxon>
        <taxon>Actinopterygii</taxon>
        <taxon>Neopterygii</taxon>
        <taxon>Teleostei</taxon>
        <taxon>Neoteleostei</taxon>
        <taxon>Acanthomorphata</taxon>
        <taxon>Ovalentaria</taxon>
        <taxon>Atherinomorphae</taxon>
        <taxon>Beloniformes</taxon>
        <taxon>Adrianichthyidae</taxon>
        <taxon>Oryziinae</taxon>
        <taxon>Oryzias</taxon>
    </lineage>
</organism>
<evidence type="ECO:0000313" key="2">
    <source>
        <dbReference type="EMBL" id="BBA49213.1"/>
    </source>
</evidence>
<keyword evidence="2" id="KW-0489">Methyltransferase</keyword>
<dbReference type="GO" id="GO:0032259">
    <property type="term" value="P:methylation"/>
    <property type="evidence" value="ECO:0007669"/>
    <property type="project" value="UniProtKB-KW"/>
</dbReference>
<accession>A0A286P9V2</accession>
<feature type="region of interest" description="Disordered" evidence="1">
    <location>
        <begin position="110"/>
        <end position="134"/>
    </location>
</feature>
<protein>
    <submittedName>
        <fullName evidence="2">Thiopurine S-methyltransferase-like</fullName>
    </submittedName>
</protein>
<name>A0A286P9V2_ORYLA</name>
<dbReference type="AlphaFoldDB" id="A0A286P9V2"/>
<proteinExistence type="predicted"/>
<evidence type="ECO:0000256" key="1">
    <source>
        <dbReference type="SAM" id="MobiDB-lite"/>
    </source>
</evidence>